<evidence type="ECO:0000313" key="2">
    <source>
        <dbReference type="Proteomes" id="UP000828390"/>
    </source>
</evidence>
<dbReference type="Proteomes" id="UP000828390">
    <property type="component" value="Unassembled WGS sequence"/>
</dbReference>
<accession>A0A9D4DK08</accession>
<sequence length="55" mass="5988">MCKQDNAVVCVQDEFAVSVYTCGHVIHVAEEEQGAKNASLRNSTCNFKAVLKTPC</sequence>
<name>A0A9D4DK08_DREPO</name>
<dbReference type="EMBL" id="JAIWYP010000010">
    <property type="protein sequence ID" value="KAH3751067.1"/>
    <property type="molecule type" value="Genomic_DNA"/>
</dbReference>
<keyword evidence="2" id="KW-1185">Reference proteome</keyword>
<proteinExistence type="predicted"/>
<gene>
    <name evidence="1" type="ORF">DPMN_185610</name>
</gene>
<dbReference type="AlphaFoldDB" id="A0A9D4DK08"/>
<protein>
    <submittedName>
        <fullName evidence="1">Uncharacterized protein</fullName>
    </submittedName>
</protein>
<reference evidence="1" key="1">
    <citation type="journal article" date="2019" name="bioRxiv">
        <title>The Genome of the Zebra Mussel, Dreissena polymorpha: A Resource for Invasive Species Research.</title>
        <authorList>
            <person name="McCartney M.A."/>
            <person name="Auch B."/>
            <person name="Kono T."/>
            <person name="Mallez S."/>
            <person name="Zhang Y."/>
            <person name="Obille A."/>
            <person name="Becker A."/>
            <person name="Abrahante J.E."/>
            <person name="Garbe J."/>
            <person name="Badalamenti J.P."/>
            <person name="Herman A."/>
            <person name="Mangelson H."/>
            <person name="Liachko I."/>
            <person name="Sullivan S."/>
            <person name="Sone E.D."/>
            <person name="Koren S."/>
            <person name="Silverstein K.A.T."/>
            <person name="Beckman K.B."/>
            <person name="Gohl D.M."/>
        </authorList>
    </citation>
    <scope>NUCLEOTIDE SEQUENCE</scope>
    <source>
        <strain evidence="1">Duluth1</strain>
        <tissue evidence="1">Whole animal</tissue>
    </source>
</reference>
<comment type="caution">
    <text evidence="1">The sequence shown here is derived from an EMBL/GenBank/DDBJ whole genome shotgun (WGS) entry which is preliminary data.</text>
</comment>
<evidence type="ECO:0000313" key="1">
    <source>
        <dbReference type="EMBL" id="KAH3751067.1"/>
    </source>
</evidence>
<reference evidence="1" key="2">
    <citation type="submission" date="2020-11" db="EMBL/GenBank/DDBJ databases">
        <authorList>
            <person name="McCartney M.A."/>
            <person name="Auch B."/>
            <person name="Kono T."/>
            <person name="Mallez S."/>
            <person name="Becker A."/>
            <person name="Gohl D.M."/>
            <person name="Silverstein K.A.T."/>
            <person name="Koren S."/>
            <person name="Bechman K.B."/>
            <person name="Herman A."/>
            <person name="Abrahante J.E."/>
            <person name="Garbe J."/>
        </authorList>
    </citation>
    <scope>NUCLEOTIDE SEQUENCE</scope>
    <source>
        <strain evidence="1">Duluth1</strain>
        <tissue evidence="1">Whole animal</tissue>
    </source>
</reference>
<organism evidence="1 2">
    <name type="scientific">Dreissena polymorpha</name>
    <name type="common">Zebra mussel</name>
    <name type="synonym">Mytilus polymorpha</name>
    <dbReference type="NCBI Taxonomy" id="45954"/>
    <lineage>
        <taxon>Eukaryota</taxon>
        <taxon>Metazoa</taxon>
        <taxon>Spiralia</taxon>
        <taxon>Lophotrochozoa</taxon>
        <taxon>Mollusca</taxon>
        <taxon>Bivalvia</taxon>
        <taxon>Autobranchia</taxon>
        <taxon>Heteroconchia</taxon>
        <taxon>Euheterodonta</taxon>
        <taxon>Imparidentia</taxon>
        <taxon>Neoheterodontei</taxon>
        <taxon>Myida</taxon>
        <taxon>Dreissenoidea</taxon>
        <taxon>Dreissenidae</taxon>
        <taxon>Dreissena</taxon>
    </lineage>
</organism>